<protein>
    <submittedName>
        <fullName evidence="1">Uncharacterized protein</fullName>
    </submittedName>
</protein>
<sequence>MFMTTVSTVKDDKGTPIIVDYAISSGFNEKNIVEDDAPFNSNDMRGRYPYFVELTSGRFLIGHIKKGLH</sequence>
<gene>
    <name evidence="1" type="ORF">MOF03_00470</name>
</gene>
<dbReference type="RefSeq" id="WP_106019873.1">
    <property type="nucleotide sequence ID" value="NZ_CP054584.1"/>
</dbReference>
<dbReference type="Proteomes" id="UP001073053">
    <property type="component" value="Unassembled WGS sequence"/>
</dbReference>
<accession>A0A9Q4EEZ1</accession>
<proteinExistence type="predicted"/>
<reference evidence="1" key="1">
    <citation type="submission" date="2022-02" db="EMBL/GenBank/DDBJ databases">
        <title>Crop Bioprotection Bacillus Genome Sequencing.</title>
        <authorList>
            <person name="Dunlap C."/>
        </authorList>
    </citation>
    <scope>NUCLEOTIDE SEQUENCE</scope>
    <source>
        <strain evidence="1">EC49O2N-C10</strain>
    </source>
</reference>
<evidence type="ECO:0000313" key="1">
    <source>
        <dbReference type="EMBL" id="MCY9183134.1"/>
    </source>
</evidence>
<name>A0A9Q4EEZ1_9BACI</name>
<comment type="caution">
    <text evidence="1">The sequence shown here is derived from an EMBL/GenBank/DDBJ whole genome shotgun (WGS) entry which is preliminary data.</text>
</comment>
<organism evidence="1 2">
    <name type="scientific">Bacillus halotolerans</name>
    <dbReference type="NCBI Taxonomy" id="260554"/>
    <lineage>
        <taxon>Bacteria</taxon>
        <taxon>Bacillati</taxon>
        <taxon>Bacillota</taxon>
        <taxon>Bacilli</taxon>
        <taxon>Bacillales</taxon>
        <taxon>Bacillaceae</taxon>
        <taxon>Bacillus</taxon>
    </lineage>
</organism>
<dbReference type="AlphaFoldDB" id="A0A9Q4EEZ1"/>
<evidence type="ECO:0000313" key="2">
    <source>
        <dbReference type="Proteomes" id="UP001073053"/>
    </source>
</evidence>
<dbReference type="EMBL" id="JALAWA010000001">
    <property type="protein sequence ID" value="MCY9183134.1"/>
    <property type="molecule type" value="Genomic_DNA"/>
</dbReference>